<protein>
    <recommendedName>
        <fullName evidence="3">DUF1298 domain-containing protein</fullName>
    </recommendedName>
</protein>
<name>A0ABT0GC30_9ACTN</name>
<evidence type="ECO:0000313" key="1">
    <source>
        <dbReference type="EMBL" id="MCK2221973.1"/>
    </source>
</evidence>
<proteinExistence type="predicted"/>
<dbReference type="EMBL" id="JAKRKC020000003">
    <property type="protein sequence ID" value="MCK2221973.1"/>
    <property type="molecule type" value="Genomic_DNA"/>
</dbReference>
<evidence type="ECO:0008006" key="3">
    <source>
        <dbReference type="Google" id="ProtNLM"/>
    </source>
</evidence>
<keyword evidence="2" id="KW-1185">Reference proteome</keyword>
<gene>
    <name evidence="1" type="ORF">MF672_050415</name>
</gene>
<sequence length="203" mass="21119">MAALGVEPFHAIARATGASVPQIGLALLAAALRAWNPDLRRHLRVALPISLQGRRRRSALGNHTSLLPVTLPCGEPGAAARLRHLTAEVGLGRMTRALVGGRDLAALPAGLAVPGLRLVSPLLRKARPRHLGVTAMRVTEWPGDDAFVVPVLAPGNAAMVVILHARAAVSFSAVFDAGVAGFAELFDHLGPALAELHAATTRA</sequence>
<organism evidence="1 2">
    <name type="scientific">Actinomadura luzonensis</name>
    <dbReference type="NCBI Taxonomy" id="2805427"/>
    <lineage>
        <taxon>Bacteria</taxon>
        <taxon>Bacillati</taxon>
        <taxon>Actinomycetota</taxon>
        <taxon>Actinomycetes</taxon>
        <taxon>Streptosporangiales</taxon>
        <taxon>Thermomonosporaceae</taxon>
        <taxon>Actinomadura</taxon>
    </lineage>
</organism>
<evidence type="ECO:0000313" key="2">
    <source>
        <dbReference type="Proteomes" id="UP001317259"/>
    </source>
</evidence>
<dbReference type="RefSeq" id="WP_247815824.1">
    <property type="nucleotide sequence ID" value="NZ_JAKRKC020000003.1"/>
</dbReference>
<comment type="caution">
    <text evidence="1">The sequence shown here is derived from an EMBL/GenBank/DDBJ whole genome shotgun (WGS) entry which is preliminary data.</text>
</comment>
<accession>A0ABT0GC30</accession>
<reference evidence="1 2" key="1">
    <citation type="submission" date="2022-04" db="EMBL/GenBank/DDBJ databases">
        <title>Genome draft of Actinomadura sp. ATCC 31491.</title>
        <authorList>
            <person name="Shi X."/>
            <person name="Du Y."/>
        </authorList>
    </citation>
    <scope>NUCLEOTIDE SEQUENCE [LARGE SCALE GENOMIC DNA]</scope>
    <source>
        <strain evidence="1 2">ATCC 31491</strain>
    </source>
</reference>
<dbReference type="Proteomes" id="UP001317259">
    <property type="component" value="Unassembled WGS sequence"/>
</dbReference>